<protein>
    <submittedName>
        <fullName evidence="1">Uncharacterized protein</fullName>
    </submittedName>
</protein>
<evidence type="ECO:0000313" key="1">
    <source>
        <dbReference type="EMBL" id="CEH16578.1"/>
    </source>
</evidence>
<reference evidence="1 2" key="1">
    <citation type="submission" date="2014-09" db="EMBL/GenBank/DDBJ databases">
        <authorList>
            <person name="Magalhaes I.L.F."/>
            <person name="Oliveira U."/>
            <person name="Santos F.R."/>
            <person name="Vidigal T.H.D.A."/>
            <person name="Brescovit A.D."/>
            <person name="Santos A.J."/>
        </authorList>
    </citation>
    <scope>NUCLEOTIDE SEQUENCE [LARGE SCALE GENOMIC DNA]</scope>
</reference>
<accession>A0A0N7LAH2</accession>
<name>A0A0N7LAH2_9BASI</name>
<dbReference type="AlphaFoldDB" id="A0A0N7LAH2"/>
<proteinExistence type="predicted"/>
<dbReference type="EMBL" id="CCYA01000318">
    <property type="protein sequence ID" value="CEH16578.1"/>
    <property type="molecule type" value="Genomic_DNA"/>
</dbReference>
<sequence length="63" mass="6534">MPSGCCLVNSGRAPEVANLGSASVLGLEGERRAKKAAEALGNTSRTIKGHSRLFTQPRALIAL</sequence>
<dbReference type="Proteomes" id="UP000054845">
    <property type="component" value="Unassembled WGS sequence"/>
</dbReference>
<evidence type="ECO:0000313" key="2">
    <source>
        <dbReference type="Proteomes" id="UP000054845"/>
    </source>
</evidence>
<keyword evidence="2" id="KW-1185">Reference proteome</keyword>
<organism evidence="1 2">
    <name type="scientific">Ceraceosorus bombacis</name>
    <dbReference type="NCBI Taxonomy" id="401625"/>
    <lineage>
        <taxon>Eukaryota</taxon>
        <taxon>Fungi</taxon>
        <taxon>Dikarya</taxon>
        <taxon>Basidiomycota</taxon>
        <taxon>Ustilaginomycotina</taxon>
        <taxon>Exobasidiomycetes</taxon>
        <taxon>Ceraceosorales</taxon>
        <taxon>Ceraceosoraceae</taxon>
        <taxon>Ceraceosorus</taxon>
    </lineage>
</organism>